<dbReference type="PROSITE" id="PS51793">
    <property type="entry name" value="MIS18"/>
    <property type="match status" value="1"/>
</dbReference>
<evidence type="ECO:0000256" key="3">
    <source>
        <dbReference type="ARBA" id="ARBA00004584"/>
    </source>
</evidence>
<keyword evidence="6" id="KW-0479">Metal-binding</keyword>
<evidence type="ECO:0000256" key="5">
    <source>
        <dbReference type="ARBA" id="ARBA00022618"/>
    </source>
</evidence>
<dbReference type="Proteomes" id="UP000648918">
    <property type="component" value="Unassembled WGS sequence"/>
</dbReference>
<dbReference type="GO" id="GO:0005634">
    <property type="term" value="C:nucleus"/>
    <property type="evidence" value="ECO:0007669"/>
    <property type="project" value="UniProtKB-SubCell"/>
</dbReference>
<reference evidence="14" key="1">
    <citation type="submission" date="2019-09" db="EMBL/GenBank/DDBJ databases">
        <title>Bird 10,000 Genomes (B10K) Project - Family phase.</title>
        <authorList>
            <person name="Zhang G."/>
        </authorList>
    </citation>
    <scope>NUCLEOTIDE SEQUENCE</scope>
    <source>
        <strain evidence="14">B10K-DU-024-03</strain>
        <tissue evidence="14">Muscle</tissue>
    </source>
</reference>
<dbReference type="OrthoDB" id="9926299at2759"/>
<organism evidence="14 15">
    <name type="scientific">Halcyon senegalensis</name>
    <dbReference type="NCBI Taxonomy" id="342381"/>
    <lineage>
        <taxon>Eukaryota</taxon>
        <taxon>Metazoa</taxon>
        <taxon>Chordata</taxon>
        <taxon>Craniata</taxon>
        <taxon>Vertebrata</taxon>
        <taxon>Euteleostomi</taxon>
        <taxon>Archelosauria</taxon>
        <taxon>Archosauria</taxon>
        <taxon>Dinosauria</taxon>
        <taxon>Saurischia</taxon>
        <taxon>Theropoda</taxon>
        <taxon>Coelurosauria</taxon>
        <taxon>Aves</taxon>
        <taxon>Neognathae</taxon>
        <taxon>Neoaves</taxon>
        <taxon>Telluraves</taxon>
        <taxon>Coraciimorphae</taxon>
        <taxon>Coraciiformes</taxon>
        <taxon>Alcedinidae</taxon>
        <taxon>Halcyon</taxon>
    </lineage>
</organism>
<dbReference type="GO" id="GO:0046872">
    <property type="term" value="F:metal ion binding"/>
    <property type="evidence" value="ECO:0007669"/>
    <property type="project" value="UniProtKB-KW"/>
</dbReference>
<keyword evidence="4" id="KW-0158">Chromosome</keyword>
<evidence type="ECO:0000256" key="8">
    <source>
        <dbReference type="ARBA" id="ARBA00022833"/>
    </source>
</evidence>
<sequence>PNDCATFHCCGCWTVLGDSLRLCAQKQRPGILVCFKVTKDVVWKDSLLVGLEGILLGCTYLALSCRSCDMVVGFSLYSSARDLAQLRGLFCFFTDRIVCYLLKKKTIIKASKVNFPATDLHE</sequence>
<evidence type="ECO:0000256" key="2">
    <source>
        <dbReference type="ARBA" id="ARBA00004123"/>
    </source>
</evidence>
<comment type="caution">
    <text evidence="14">The sequence shown here is derived from an EMBL/GenBank/DDBJ whole genome shotgun (WGS) entry which is preliminary data.</text>
</comment>
<dbReference type="PANTHER" id="PTHR16431">
    <property type="entry name" value="NEUROGENIC PROTEIN MASTERMIND"/>
    <property type="match status" value="1"/>
</dbReference>
<dbReference type="GO" id="GO:0000775">
    <property type="term" value="C:chromosome, centromeric region"/>
    <property type="evidence" value="ECO:0007669"/>
    <property type="project" value="UniProtKB-SubCell"/>
</dbReference>
<evidence type="ECO:0000256" key="11">
    <source>
        <dbReference type="ARBA" id="ARBA00023328"/>
    </source>
</evidence>
<keyword evidence="15" id="KW-1185">Reference proteome</keyword>
<proteinExistence type="inferred from homology"/>
<evidence type="ECO:0000256" key="4">
    <source>
        <dbReference type="ARBA" id="ARBA00022454"/>
    </source>
</evidence>
<keyword evidence="11" id="KW-0137">Centromere</keyword>
<dbReference type="PANTHER" id="PTHR16431:SF3">
    <property type="entry name" value="PROTEIN MIS18-BETA"/>
    <property type="match status" value="1"/>
</dbReference>
<evidence type="ECO:0000313" key="15">
    <source>
        <dbReference type="Proteomes" id="UP000648918"/>
    </source>
</evidence>
<feature type="domain" description="Mis18" evidence="13">
    <location>
        <begin position="4"/>
        <end position="102"/>
    </location>
</feature>
<evidence type="ECO:0000256" key="12">
    <source>
        <dbReference type="RuleBase" id="RU110713"/>
    </source>
</evidence>
<dbReference type="GO" id="GO:0000785">
    <property type="term" value="C:chromatin"/>
    <property type="evidence" value="ECO:0007669"/>
    <property type="project" value="TreeGrafter"/>
</dbReference>
<comment type="similarity">
    <text evidence="12">Belongs to the yippee family.</text>
</comment>
<keyword evidence="5" id="KW-0132">Cell division</keyword>
<dbReference type="GO" id="GO:0051301">
    <property type="term" value="P:cell division"/>
    <property type="evidence" value="ECO:0007669"/>
    <property type="project" value="UniProtKB-KW"/>
</dbReference>
<accession>A0A851Z8J2</accession>
<dbReference type="GO" id="GO:0007059">
    <property type="term" value="P:chromosome segregation"/>
    <property type="evidence" value="ECO:0007669"/>
    <property type="project" value="TreeGrafter"/>
</dbReference>
<evidence type="ECO:0000256" key="6">
    <source>
        <dbReference type="ARBA" id="ARBA00022723"/>
    </source>
</evidence>
<feature type="non-terminal residue" evidence="14">
    <location>
        <position position="1"/>
    </location>
</feature>
<evidence type="ECO:0000256" key="10">
    <source>
        <dbReference type="ARBA" id="ARBA00023306"/>
    </source>
</evidence>
<keyword evidence="9" id="KW-0539">Nucleus</keyword>
<dbReference type="GO" id="GO:0034080">
    <property type="term" value="P:CENP-A containing chromatin assembly"/>
    <property type="evidence" value="ECO:0007669"/>
    <property type="project" value="TreeGrafter"/>
</dbReference>
<dbReference type="EMBL" id="WBNJ01000131">
    <property type="protein sequence ID" value="NXD80750.1"/>
    <property type="molecule type" value="Genomic_DNA"/>
</dbReference>
<comment type="function">
    <text evidence="1">Required for recruitment of CENPA to centromeres and normal chromosome segregation during mitosis.</text>
</comment>
<feature type="non-terminal residue" evidence="14">
    <location>
        <position position="122"/>
    </location>
</feature>
<keyword evidence="7" id="KW-0498">Mitosis</keyword>
<name>A0A851Z8J2_9AVES</name>
<dbReference type="InterPro" id="IPR004910">
    <property type="entry name" value="Yippee/Mis18/Cereblon"/>
</dbReference>
<evidence type="ECO:0000256" key="1">
    <source>
        <dbReference type="ARBA" id="ARBA00003694"/>
    </source>
</evidence>
<evidence type="ECO:0000313" key="14">
    <source>
        <dbReference type="EMBL" id="NXD80750.1"/>
    </source>
</evidence>
<comment type="subcellular location">
    <subcellularLocation>
        <location evidence="3">Chromosome</location>
        <location evidence="3">Centromere</location>
    </subcellularLocation>
    <subcellularLocation>
        <location evidence="2">Nucleus</location>
    </subcellularLocation>
</comment>
<evidence type="ECO:0000259" key="13">
    <source>
        <dbReference type="PROSITE" id="PS51793"/>
    </source>
</evidence>
<keyword evidence="8" id="KW-0862">Zinc</keyword>
<protein>
    <recommendedName>
        <fullName evidence="12">Protein yippee-like</fullName>
    </recommendedName>
</protein>
<evidence type="ECO:0000256" key="9">
    <source>
        <dbReference type="ARBA" id="ARBA00023242"/>
    </source>
</evidence>
<evidence type="ECO:0000256" key="7">
    <source>
        <dbReference type="ARBA" id="ARBA00022776"/>
    </source>
</evidence>
<dbReference type="Pfam" id="PF03226">
    <property type="entry name" value="Yippee-Mis18"/>
    <property type="match status" value="1"/>
</dbReference>
<dbReference type="InterPro" id="IPR034752">
    <property type="entry name" value="Mis18"/>
</dbReference>
<keyword evidence="10" id="KW-0131">Cell cycle</keyword>
<dbReference type="AlphaFoldDB" id="A0A851Z8J2"/>
<gene>
    <name evidence="14" type="primary">Oip5</name>
    <name evidence="14" type="ORF">HALSEN_R07428</name>
</gene>